<accession>A0A0A2Y358</accession>
<dbReference type="eggNOG" id="COG3115">
    <property type="taxonomic scope" value="Bacteria"/>
</dbReference>
<keyword evidence="1 8" id="KW-1003">Cell membrane</keyword>
<feature type="compositionally biased region" description="Polar residues" evidence="10">
    <location>
        <begin position="61"/>
        <end position="70"/>
    </location>
</feature>
<dbReference type="GO" id="GO:0000917">
    <property type="term" value="P:division septum assembly"/>
    <property type="evidence" value="ECO:0007669"/>
    <property type="project" value="TreeGrafter"/>
</dbReference>
<dbReference type="PANTHER" id="PTHR38685:SF1">
    <property type="entry name" value="CELL DIVISION PROTEIN ZIPA"/>
    <property type="match status" value="1"/>
</dbReference>
<feature type="domain" description="ZipA C-terminal FtsZ-binding" evidence="11">
    <location>
        <begin position="222"/>
        <end position="353"/>
    </location>
</feature>
<comment type="function">
    <text evidence="8 9">Essential cell division protein that stabilizes the FtsZ protofilaments by cross-linking them and that serves as a cytoplasmic membrane anchor for the Z ring. Also required for the recruitment to the septal ring of downstream cell division proteins.</text>
</comment>
<keyword evidence="3 8" id="KW-0132">Cell division</keyword>
<gene>
    <name evidence="8" type="primary">zipA</name>
    <name evidence="12" type="ORF">JP36_08095</name>
</gene>
<comment type="subcellular location">
    <subcellularLocation>
        <location evidence="8">Cell inner membrane</location>
        <topology evidence="8">Single-pass type I membrane protein</topology>
    </subcellularLocation>
    <text evidence="8">Localizes to the Z ring in an FtsZ-dependent manner.</text>
</comment>
<evidence type="ECO:0000256" key="3">
    <source>
        <dbReference type="ARBA" id="ARBA00022618"/>
    </source>
</evidence>
<organism evidence="12 13">
    <name type="scientific">Gallibacterium genomosp. 1</name>
    <dbReference type="NCBI Taxonomy" id="155515"/>
    <lineage>
        <taxon>Bacteria</taxon>
        <taxon>Pseudomonadati</taxon>
        <taxon>Pseudomonadota</taxon>
        <taxon>Gammaproteobacteria</taxon>
        <taxon>Pasteurellales</taxon>
        <taxon>Pasteurellaceae</taxon>
        <taxon>Gallibacterium</taxon>
    </lineage>
</organism>
<dbReference type="InterPro" id="IPR011919">
    <property type="entry name" value="Cell_div_ZipA"/>
</dbReference>
<dbReference type="SUPFAM" id="SSF64383">
    <property type="entry name" value="Cell-division protein ZipA, C-terminal domain"/>
    <property type="match status" value="1"/>
</dbReference>
<dbReference type="SMART" id="SM00771">
    <property type="entry name" value="ZipA_C"/>
    <property type="match status" value="1"/>
</dbReference>
<name>A0A0A2Y358_9PAST</name>
<evidence type="ECO:0000256" key="6">
    <source>
        <dbReference type="ARBA" id="ARBA00023136"/>
    </source>
</evidence>
<dbReference type="EMBL" id="JPXX01000021">
    <property type="protein sequence ID" value="KGQ37045.1"/>
    <property type="molecule type" value="Genomic_DNA"/>
</dbReference>
<keyword evidence="7 8" id="KW-0131">Cell cycle</keyword>
<evidence type="ECO:0000256" key="5">
    <source>
        <dbReference type="ARBA" id="ARBA00022989"/>
    </source>
</evidence>
<dbReference type="AlphaFoldDB" id="A0A0A2Y358"/>
<dbReference type="STRING" id="155515.JP36_08095"/>
<dbReference type="HAMAP" id="MF_00509">
    <property type="entry name" value="ZipA"/>
    <property type="match status" value="1"/>
</dbReference>
<evidence type="ECO:0000256" key="7">
    <source>
        <dbReference type="ARBA" id="ARBA00023306"/>
    </source>
</evidence>
<protein>
    <recommendedName>
        <fullName evidence="8 9">Cell division protein ZipA</fullName>
    </recommendedName>
</protein>
<evidence type="ECO:0000259" key="11">
    <source>
        <dbReference type="SMART" id="SM00771"/>
    </source>
</evidence>
<reference evidence="12 13" key="1">
    <citation type="submission" date="2014-08" db="EMBL/GenBank/DDBJ databases">
        <title>Chaperone-usher fimbriae in a diverse selection of Gallibacterium genomes.</title>
        <authorList>
            <person name="Kudirkiene E."/>
            <person name="Bager R.J."/>
            <person name="Johnson T.J."/>
            <person name="Bojesen A.M."/>
        </authorList>
    </citation>
    <scope>NUCLEOTIDE SEQUENCE [LARGE SCALE GENOMIC DNA]</scope>
    <source>
        <strain evidence="12 13">CCM5974</strain>
    </source>
</reference>
<sequence>MDLQQILILLGVLALGVLIGHGVWSSRREKAQFVKSAQQFERQHRPPQSPQQAQASVYGQDVQTSHNAYSPNAAPVTRQSQQTNYGMVKEPMQQSVDTVQPMTQPSPYQTQLPLDEQETITPNYEERTARSVESIKITLPNSTTSNHLNNTETVKMNASVQNTVSYEASKGSVVEPTSQVEVRAVYQQQQENTVQAETEQPHQPVSTEEQSSIGSNEPPQKKPDFIMLYVVAPENRQFYGVHIQEILDELGFIFGEYNIYHRHLDVNSVKSKVIFSVVNMVQPGTFDPNNMENFSTIGLTLFMRLPSPANDIVNFKMLCRAAETLAEKLNGFVLNDKRELFDDNSRDYYLQILGSPDNSQ</sequence>
<feature type="region of interest" description="Disordered" evidence="10">
    <location>
        <begin position="35"/>
        <end position="78"/>
    </location>
</feature>
<evidence type="ECO:0000256" key="8">
    <source>
        <dbReference type="HAMAP-Rule" id="MF_00509"/>
    </source>
</evidence>
<dbReference type="NCBIfam" id="TIGR02205">
    <property type="entry name" value="septum_zipA"/>
    <property type="match status" value="1"/>
</dbReference>
<comment type="caution">
    <text evidence="12">The sequence shown here is derived from an EMBL/GenBank/DDBJ whole genome shotgun (WGS) entry which is preliminary data.</text>
</comment>
<comment type="similarity">
    <text evidence="8 9">Belongs to the ZipA family.</text>
</comment>
<evidence type="ECO:0000256" key="9">
    <source>
        <dbReference type="RuleBase" id="RU003612"/>
    </source>
</evidence>
<evidence type="ECO:0000256" key="2">
    <source>
        <dbReference type="ARBA" id="ARBA00022519"/>
    </source>
</evidence>
<feature type="compositionally biased region" description="Polar residues" evidence="10">
    <location>
        <begin position="190"/>
        <end position="218"/>
    </location>
</feature>
<dbReference type="GO" id="GO:0043093">
    <property type="term" value="P:FtsZ-dependent cytokinesis"/>
    <property type="evidence" value="ECO:0007669"/>
    <property type="project" value="UniProtKB-UniRule"/>
</dbReference>
<dbReference type="InterPro" id="IPR036765">
    <property type="entry name" value="ZipA_FtsZ-bd_C_sf"/>
</dbReference>
<evidence type="ECO:0000256" key="4">
    <source>
        <dbReference type="ARBA" id="ARBA00022692"/>
    </source>
</evidence>
<evidence type="ECO:0000313" key="12">
    <source>
        <dbReference type="EMBL" id="KGQ37045.1"/>
    </source>
</evidence>
<feature type="transmembrane region" description="Helical" evidence="8">
    <location>
        <begin position="6"/>
        <end position="24"/>
    </location>
</feature>
<feature type="region of interest" description="Disordered" evidence="10">
    <location>
        <begin position="190"/>
        <end position="220"/>
    </location>
</feature>
<dbReference type="Pfam" id="PF04354">
    <property type="entry name" value="ZipA_C"/>
    <property type="match status" value="1"/>
</dbReference>
<dbReference type="RefSeq" id="WP_039173685.1">
    <property type="nucleotide sequence ID" value="NZ_JPXX01000021.1"/>
</dbReference>
<evidence type="ECO:0000313" key="13">
    <source>
        <dbReference type="Proteomes" id="UP000030539"/>
    </source>
</evidence>
<keyword evidence="6 8" id="KW-0472">Membrane</keyword>
<comment type="subunit">
    <text evidence="8">Interacts with FtsZ via their C-terminal domains.</text>
</comment>
<keyword evidence="2 8" id="KW-0997">Cell inner membrane</keyword>
<dbReference type="Gene3D" id="3.30.1400.10">
    <property type="entry name" value="ZipA, C-terminal FtsZ-binding domain"/>
    <property type="match status" value="1"/>
</dbReference>
<dbReference type="GO" id="GO:0032153">
    <property type="term" value="C:cell division site"/>
    <property type="evidence" value="ECO:0007669"/>
    <property type="project" value="UniProtKB-UniRule"/>
</dbReference>
<dbReference type="GO" id="GO:0005886">
    <property type="term" value="C:plasma membrane"/>
    <property type="evidence" value="ECO:0007669"/>
    <property type="project" value="UniProtKB-SubCell"/>
</dbReference>
<proteinExistence type="inferred from homology"/>
<dbReference type="InterPro" id="IPR007449">
    <property type="entry name" value="ZipA_FtsZ-bd_C"/>
</dbReference>
<evidence type="ECO:0000256" key="10">
    <source>
        <dbReference type="SAM" id="MobiDB-lite"/>
    </source>
</evidence>
<dbReference type="Proteomes" id="UP000030539">
    <property type="component" value="Unassembled WGS sequence"/>
</dbReference>
<evidence type="ECO:0000256" key="1">
    <source>
        <dbReference type="ARBA" id="ARBA00022475"/>
    </source>
</evidence>
<keyword evidence="5 8" id="KW-1133">Transmembrane helix</keyword>
<dbReference type="PANTHER" id="PTHR38685">
    <property type="entry name" value="CELL DIVISION PROTEIN ZIPA"/>
    <property type="match status" value="1"/>
</dbReference>
<keyword evidence="4 8" id="KW-0812">Transmembrane</keyword>